<dbReference type="Pfam" id="PF00069">
    <property type="entry name" value="Pkinase"/>
    <property type="match status" value="1"/>
</dbReference>
<keyword evidence="3" id="KW-1185">Reference proteome</keyword>
<dbReference type="InterPro" id="IPR000719">
    <property type="entry name" value="Prot_kinase_dom"/>
</dbReference>
<evidence type="ECO:0000313" key="2">
    <source>
        <dbReference type="EMBL" id="CZS92740.1"/>
    </source>
</evidence>
<dbReference type="Proteomes" id="UP000178912">
    <property type="component" value="Unassembled WGS sequence"/>
</dbReference>
<reference evidence="3" key="1">
    <citation type="submission" date="2016-03" db="EMBL/GenBank/DDBJ databases">
        <authorList>
            <person name="Guldener U."/>
        </authorList>
    </citation>
    <scope>NUCLEOTIDE SEQUENCE [LARGE SCALE GENOMIC DNA]</scope>
    <source>
        <strain evidence="3">04CH-RAC-A.6.1</strain>
    </source>
</reference>
<dbReference type="SMART" id="SM00220">
    <property type="entry name" value="S_TKc"/>
    <property type="match status" value="1"/>
</dbReference>
<proteinExistence type="predicted"/>
<dbReference type="OrthoDB" id="4062651at2759"/>
<dbReference type="EMBL" id="FJUX01000013">
    <property type="protein sequence ID" value="CZS92740.1"/>
    <property type="molecule type" value="Genomic_DNA"/>
</dbReference>
<evidence type="ECO:0000313" key="3">
    <source>
        <dbReference type="Proteomes" id="UP000178912"/>
    </source>
</evidence>
<name>A0A1E1K4B9_9HELO</name>
<sequence>MLRVRREIPTTRGEFISLGAVGWVHKINDHITLKSPREEDCDKFSHENKFYDLLESHAPCPDLPQSFLRASRGNFLAFYGGCTLDERLRKHQIRDEGPHGGSLIKVKEREPLALVERWIMELSNAAAWLESLGYAHTDIRPPNLLLDSQEHLKLTDFDSVRKLGTPAEGSAAPWARVLGTEAGDECGSFGDNGARYEQFAIGSVLYMLTRGYEPYDDGSIAPEDAPVVVDLFQQMKFPPLGEDKLDGVIQQCWKGEYETLKDLADETKLLSGASSFPRATAFDDDYCSKVRRECE</sequence>
<dbReference type="GO" id="GO:0005524">
    <property type="term" value="F:ATP binding"/>
    <property type="evidence" value="ECO:0007669"/>
    <property type="project" value="InterPro"/>
</dbReference>
<dbReference type="InterPro" id="IPR011009">
    <property type="entry name" value="Kinase-like_dom_sf"/>
</dbReference>
<dbReference type="GO" id="GO:0004672">
    <property type="term" value="F:protein kinase activity"/>
    <property type="evidence" value="ECO:0007669"/>
    <property type="project" value="InterPro"/>
</dbReference>
<dbReference type="AlphaFoldDB" id="A0A1E1K4B9"/>
<protein>
    <recommendedName>
        <fullName evidence="1">Protein kinase domain-containing protein</fullName>
    </recommendedName>
</protein>
<gene>
    <name evidence="2" type="ORF">RAG0_03261</name>
</gene>
<evidence type="ECO:0000259" key="1">
    <source>
        <dbReference type="PROSITE" id="PS50011"/>
    </source>
</evidence>
<dbReference type="PROSITE" id="PS50011">
    <property type="entry name" value="PROTEIN_KINASE_DOM"/>
    <property type="match status" value="1"/>
</dbReference>
<dbReference type="SUPFAM" id="SSF56112">
    <property type="entry name" value="Protein kinase-like (PK-like)"/>
    <property type="match status" value="1"/>
</dbReference>
<organism evidence="2 3">
    <name type="scientific">Rhynchosporium agropyri</name>
    <dbReference type="NCBI Taxonomy" id="914238"/>
    <lineage>
        <taxon>Eukaryota</taxon>
        <taxon>Fungi</taxon>
        <taxon>Dikarya</taxon>
        <taxon>Ascomycota</taxon>
        <taxon>Pezizomycotina</taxon>
        <taxon>Leotiomycetes</taxon>
        <taxon>Helotiales</taxon>
        <taxon>Ploettnerulaceae</taxon>
        <taxon>Rhynchosporium</taxon>
    </lineage>
</organism>
<feature type="domain" description="Protein kinase" evidence="1">
    <location>
        <begin position="10"/>
        <end position="295"/>
    </location>
</feature>
<accession>A0A1E1K4B9</accession>
<dbReference type="Gene3D" id="1.10.510.10">
    <property type="entry name" value="Transferase(Phosphotransferase) domain 1"/>
    <property type="match status" value="1"/>
</dbReference>